<comment type="function">
    <text evidence="14">Catalyzes the dephosphorylation of undecaprenyl diphosphate (UPP). Confers resistance to bacitracin.</text>
</comment>
<feature type="transmembrane region" description="Helical" evidence="14">
    <location>
        <begin position="115"/>
        <end position="133"/>
    </location>
</feature>
<evidence type="ECO:0000313" key="15">
    <source>
        <dbReference type="EMBL" id="EEF80970.1"/>
    </source>
</evidence>
<dbReference type="GO" id="GO:0050380">
    <property type="term" value="F:undecaprenyl-diphosphatase activity"/>
    <property type="evidence" value="ECO:0007669"/>
    <property type="project" value="UniProtKB-UniRule"/>
</dbReference>
<dbReference type="RefSeq" id="WP_008290178.1">
    <property type="nucleotide sequence ID" value="NZ_GG657885.1"/>
</dbReference>
<dbReference type="HOGENOM" id="CLU_060296_1_0_6"/>
<dbReference type="PANTHER" id="PTHR30622:SF4">
    <property type="entry name" value="UNDECAPRENYL-DIPHOSPHATASE"/>
    <property type="match status" value="1"/>
</dbReference>
<feature type="transmembrane region" description="Helical" evidence="14">
    <location>
        <begin position="214"/>
        <end position="238"/>
    </location>
</feature>
<proteinExistence type="inferred from homology"/>
<evidence type="ECO:0000256" key="12">
    <source>
        <dbReference type="ARBA" id="ARBA00032932"/>
    </source>
</evidence>
<comment type="subcellular location">
    <subcellularLocation>
        <location evidence="1 14">Cell membrane</location>
        <topology evidence="1 14">Multi-pass membrane protein</topology>
    </subcellularLocation>
</comment>
<comment type="similarity">
    <text evidence="2 14">Belongs to the UppP family.</text>
</comment>
<keyword evidence="14" id="KW-0961">Cell wall biogenesis/degradation</keyword>
<organism evidence="15 16">
    <name type="scientific">Methylophaga thiooxydans DMS010</name>
    <dbReference type="NCBI Taxonomy" id="637616"/>
    <lineage>
        <taxon>Bacteria</taxon>
        <taxon>Pseudomonadati</taxon>
        <taxon>Pseudomonadota</taxon>
        <taxon>Gammaproteobacteria</taxon>
        <taxon>Thiotrichales</taxon>
        <taxon>Piscirickettsiaceae</taxon>
        <taxon>Methylophaga</taxon>
    </lineage>
</organism>
<keyword evidence="8 14" id="KW-1133">Transmembrane helix</keyword>
<evidence type="ECO:0000256" key="14">
    <source>
        <dbReference type="HAMAP-Rule" id="MF_01006"/>
    </source>
</evidence>
<comment type="catalytic activity">
    <reaction evidence="13 14">
        <text>di-trans,octa-cis-undecaprenyl diphosphate + H2O = di-trans,octa-cis-undecaprenyl phosphate + phosphate + H(+)</text>
        <dbReference type="Rhea" id="RHEA:28094"/>
        <dbReference type="ChEBI" id="CHEBI:15377"/>
        <dbReference type="ChEBI" id="CHEBI:15378"/>
        <dbReference type="ChEBI" id="CHEBI:43474"/>
        <dbReference type="ChEBI" id="CHEBI:58405"/>
        <dbReference type="ChEBI" id="CHEBI:60392"/>
        <dbReference type="EC" id="3.6.1.27"/>
    </reaction>
</comment>
<protein>
    <recommendedName>
        <fullName evidence="4 14">Undecaprenyl-diphosphatase</fullName>
        <ecNumber evidence="3 14">3.6.1.27</ecNumber>
    </recommendedName>
    <alternativeName>
        <fullName evidence="12 14">Bacitracin resistance protein</fullName>
    </alternativeName>
    <alternativeName>
        <fullName evidence="11 14">Undecaprenyl pyrophosphate phosphatase</fullName>
    </alternativeName>
</protein>
<evidence type="ECO:0000256" key="9">
    <source>
        <dbReference type="ARBA" id="ARBA00023136"/>
    </source>
</evidence>
<feature type="transmembrane region" description="Helical" evidence="14">
    <location>
        <begin position="40"/>
        <end position="59"/>
    </location>
</feature>
<dbReference type="GO" id="GO:0071555">
    <property type="term" value="P:cell wall organization"/>
    <property type="evidence" value="ECO:0007669"/>
    <property type="project" value="UniProtKB-KW"/>
</dbReference>
<keyword evidence="16" id="KW-1185">Reference proteome</keyword>
<reference evidence="15 16" key="1">
    <citation type="journal article" date="2011" name="J. Bacteriol.">
        <title>Draft genome sequence of the chemolithoheterotrophic, halophilic methylotroph Methylophaga thiooxydans DMS010.</title>
        <authorList>
            <person name="Boden R."/>
            <person name="Ferriera S."/>
            <person name="Johnson J."/>
            <person name="Kelly D.P."/>
            <person name="Murrell J.C."/>
            <person name="Schafer H."/>
        </authorList>
    </citation>
    <scope>NUCLEOTIDE SEQUENCE [LARGE SCALE GENOMIC DNA]</scope>
    <source>
        <strain evidence="15 16">DMS010</strain>
    </source>
</reference>
<dbReference type="NCBIfam" id="NF001393">
    <property type="entry name" value="PRK00281.2-4"/>
    <property type="match status" value="1"/>
</dbReference>
<feature type="transmembrane region" description="Helical" evidence="14">
    <location>
        <begin position="183"/>
        <end position="202"/>
    </location>
</feature>
<feature type="transmembrane region" description="Helical" evidence="14">
    <location>
        <begin position="85"/>
        <end position="103"/>
    </location>
</feature>
<keyword evidence="14" id="KW-0133">Cell shape</keyword>
<dbReference type="HAMAP" id="MF_01006">
    <property type="entry name" value="Undec_diphosphatase"/>
    <property type="match status" value="1"/>
</dbReference>
<comment type="miscellaneous">
    <text evidence="14">Bacitracin is thought to be involved in the inhibition of peptidoglycan synthesis by sequestering undecaprenyl diphosphate, thereby reducing the pool of lipid carrier available.</text>
</comment>
<dbReference type="InterPro" id="IPR003824">
    <property type="entry name" value="UppP"/>
</dbReference>
<name>C0N2M8_9GAMM</name>
<dbReference type="GO" id="GO:0016301">
    <property type="term" value="F:kinase activity"/>
    <property type="evidence" value="ECO:0007669"/>
    <property type="project" value="UniProtKB-KW"/>
</dbReference>
<evidence type="ECO:0000256" key="5">
    <source>
        <dbReference type="ARBA" id="ARBA00022475"/>
    </source>
</evidence>
<evidence type="ECO:0000256" key="4">
    <source>
        <dbReference type="ARBA" id="ARBA00021581"/>
    </source>
</evidence>
<dbReference type="Proteomes" id="UP000004679">
    <property type="component" value="Unassembled WGS sequence"/>
</dbReference>
<dbReference type="Pfam" id="PF02673">
    <property type="entry name" value="BacA"/>
    <property type="match status" value="1"/>
</dbReference>
<gene>
    <name evidence="14" type="primary">uppP</name>
    <name evidence="15" type="ORF">MDMS009_382</name>
</gene>
<dbReference type="NCBIfam" id="TIGR00753">
    <property type="entry name" value="undec_PP_bacA"/>
    <property type="match status" value="1"/>
</dbReference>
<evidence type="ECO:0000256" key="6">
    <source>
        <dbReference type="ARBA" id="ARBA00022692"/>
    </source>
</evidence>
<dbReference type="GO" id="GO:0046677">
    <property type="term" value="P:response to antibiotic"/>
    <property type="evidence" value="ECO:0007669"/>
    <property type="project" value="UniProtKB-UniRule"/>
</dbReference>
<evidence type="ECO:0000256" key="1">
    <source>
        <dbReference type="ARBA" id="ARBA00004651"/>
    </source>
</evidence>
<sequence length="265" mass="28904">MDFIQVFALALLQGLTEFLPISSSAHLILLPIIANWQDQGLAFDVAVHVGTLTAVVFYFRSTLKKLTADWFTSVATQKNVGDSRLAWAVLFGTIPVGLAGLLMGDWIETALRSPIVIAITTIGFGLLLGYADWQGKRVRSEQSLNWQDVLFIGVAQAVALIPGTSRSGITITAGLMLGLTREAAARFSFLLSIPVILLAGGLKTIELVQSPLRIDWAALVSGALFSAISAYICIFLFLKMLDRIGMWPFVIYRLVLGGFLLWLFL</sequence>
<keyword evidence="14" id="KW-0573">Peptidoglycan synthesis</keyword>
<dbReference type="GO" id="GO:0009252">
    <property type="term" value="P:peptidoglycan biosynthetic process"/>
    <property type="evidence" value="ECO:0007669"/>
    <property type="project" value="UniProtKB-KW"/>
</dbReference>
<evidence type="ECO:0000256" key="2">
    <source>
        <dbReference type="ARBA" id="ARBA00010621"/>
    </source>
</evidence>
<keyword evidence="5 14" id="KW-1003">Cell membrane</keyword>
<keyword evidence="10 14" id="KW-0046">Antibiotic resistance</keyword>
<dbReference type="EMBL" id="GG657885">
    <property type="protein sequence ID" value="EEF80970.1"/>
    <property type="molecule type" value="Genomic_DNA"/>
</dbReference>
<dbReference type="OrthoDB" id="9808289at2"/>
<evidence type="ECO:0000256" key="13">
    <source>
        <dbReference type="ARBA" id="ARBA00047594"/>
    </source>
</evidence>
<evidence type="ECO:0000256" key="7">
    <source>
        <dbReference type="ARBA" id="ARBA00022801"/>
    </source>
</evidence>
<keyword evidence="15" id="KW-0418">Kinase</keyword>
<evidence type="ECO:0000256" key="10">
    <source>
        <dbReference type="ARBA" id="ARBA00023251"/>
    </source>
</evidence>
<keyword evidence="15" id="KW-0808">Transferase</keyword>
<dbReference type="EC" id="3.6.1.27" evidence="3 14"/>
<evidence type="ECO:0000256" key="8">
    <source>
        <dbReference type="ARBA" id="ARBA00022989"/>
    </source>
</evidence>
<keyword evidence="7 14" id="KW-0378">Hydrolase</keyword>
<accession>C0N2M8</accession>
<dbReference type="GO" id="GO:0008360">
    <property type="term" value="P:regulation of cell shape"/>
    <property type="evidence" value="ECO:0007669"/>
    <property type="project" value="UniProtKB-KW"/>
</dbReference>
<dbReference type="PANTHER" id="PTHR30622">
    <property type="entry name" value="UNDECAPRENYL-DIPHOSPHATASE"/>
    <property type="match status" value="1"/>
</dbReference>
<keyword evidence="6 14" id="KW-0812">Transmembrane</keyword>
<evidence type="ECO:0000256" key="3">
    <source>
        <dbReference type="ARBA" id="ARBA00012374"/>
    </source>
</evidence>
<dbReference type="AlphaFoldDB" id="C0N2M8"/>
<feature type="transmembrane region" description="Helical" evidence="14">
    <location>
        <begin position="244"/>
        <end position="264"/>
    </location>
</feature>
<keyword evidence="9 14" id="KW-0472">Membrane</keyword>
<dbReference type="GO" id="GO:0005886">
    <property type="term" value="C:plasma membrane"/>
    <property type="evidence" value="ECO:0007669"/>
    <property type="project" value="UniProtKB-SubCell"/>
</dbReference>
<evidence type="ECO:0000256" key="11">
    <source>
        <dbReference type="ARBA" id="ARBA00032707"/>
    </source>
</evidence>
<evidence type="ECO:0000313" key="16">
    <source>
        <dbReference type="Proteomes" id="UP000004679"/>
    </source>
</evidence>